<dbReference type="InterPro" id="IPR051791">
    <property type="entry name" value="Pra-immunoreactive"/>
</dbReference>
<keyword evidence="5 6" id="KW-0472">Membrane</keyword>
<feature type="transmembrane region" description="Helical" evidence="6">
    <location>
        <begin position="75"/>
        <end position="93"/>
    </location>
</feature>
<comment type="subcellular location">
    <subcellularLocation>
        <location evidence="1">Cell membrane</location>
        <topology evidence="1">Multi-pass membrane protein</topology>
    </subcellularLocation>
</comment>
<dbReference type="InterPro" id="IPR010432">
    <property type="entry name" value="RDD"/>
</dbReference>
<keyword evidence="4 6" id="KW-1133">Transmembrane helix</keyword>
<protein>
    <submittedName>
        <fullName evidence="8">Putative RDD family membrane protein YckC</fullName>
    </submittedName>
</protein>
<feature type="domain" description="RDD" evidence="7">
    <location>
        <begin position="32"/>
        <end position="158"/>
    </location>
</feature>
<evidence type="ECO:0000256" key="4">
    <source>
        <dbReference type="ARBA" id="ARBA00022989"/>
    </source>
</evidence>
<keyword evidence="3 6" id="KW-0812">Transmembrane</keyword>
<keyword evidence="9" id="KW-1185">Reference proteome</keyword>
<dbReference type="RefSeq" id="WP_183416534.1">
    <property type="nucleotide sequence ID" value="NZ_JACHXA010000005.1"/>
</dbReference>
<dbReference type="Pfam" id="PF06271">
    <property type="entry name" value="RDD"/>
    <property type="match status" value="1"/>
</dbReference>
<feature type="transmembrane region" description="Helical" evidence="6">
    <location>
        <begin position="37"/>
        <end position="68"/>
    </location>
</feature>
<dbReference type="PANTHER" id="PTHR36115">
    <property type="entry name" value="PROLINE-RICH ANTIGEN HOMOLOG-RELATED"/>
    <property type="match status" value="1"/>
</dbReference>
<reference evidence="8 9" key="1">
    <citation type="submission" date="2020-08" db="EMBL/GenBank/DDBJ databases">
        <title>Genomic Encyclopedia of Type Strains, Phase III (KMG-III): the genomes of soil and plant-associated and newly described type strains.</title>
        <authorList>
            <person name="Whitman W."/>
        </authorList>
    </citation>
    <scope>NUCLEOTIDE SEQUENCE [LARGE SCALE GENOMIC DNA]</scope>
    <source>
        <strain evidence="8 9">CECT 8803</strain>
    </source>
</reference>
<organism evidence="8 9">
    <name type="scientific">Limibacillus halophilus</name>
    <dbReference type="NCBI Taxonomy" id="1579333"/>
    <lineage>
        <taxon>Bacteria</taxon>
        <taxon>Pseudomonadati</taxon>
        <taxon>Pseudomonadota</taxon>
        <taxon>Alphaproteobacteria</taxon>
        <taxon>Rhodospirillales</taxon>
        <taxon>Rhodovibrionaceae</taxon>
        <taxon>Limibacillus</taxon>
    </lineage>
</organism>
<evidence type="ECO:0000256" key="1">
    <source>
        <dbReference type="ARBA" id="ARBA00004651"/>
    </source>
</evidence>
<evidence type="ECO:0000256" key="3">
    <source>
        <dbReference type="ARBA" id="ARBA00022692"/>
    </source>
</evidence>
<evidence type="ECO:0000313" key="9">
    <source>
        <dbReference type="Proteomes" id="UP000581135"/>
    </source>
</evidence>
<evidence type="ECO:0000259" key="7">
    <source>
        <dbReference type="Pfam" id="PF06271"/>
    </source>
</evidence>
<evidence type="ECO:0000256" key="5">
    <source>
        <dbReference type="ARBA" id="ARBA00023136"/>
    </source>
</evidence>
<accession>A0A839ST97</accession>
<proteinExistence type="predicted"/>
<dbReference type="EMBL" id="JACHXA010000005">
    <property type="protein sequence ID" value="MBB3065702.1"/>
    <property type="molecule type" value="Genomic_DNA"/>
</dbReference>
<dbReference type="GO" id="GO:0005886">
    <property type="term" value="C:plasma membrane"/>
    <property type="evidence" value="ECO:0007669"/>
    <property type="project" value="UniProtKB-SubCell"/>
</dbReference>
<dbReference type="Proteomes" id="UP000581135">
    <property type="component" value="Unassembled WGS sequence"/>
</dbReference>
<comment type="caution">
    <text evidence="8">The sequence shown here is derived from an EMBL/GenBank/DDBJ whole genome shotgun (WGS) entry which is preliminary data.</text>
</comment>
<evidence type="ECO:0000256" key="2">
    <source>
        <dbReference type="ARBA" id="ARBA00022475"/>
    </source>
</evidence>
<evidence type="ECO:0000256" key="6">
    <source>
        <dbReference type="SAM" id="Phobius"/>
    </source>
</evidence>
<keyword evidence="2" id="KW-1003">Cell membrane</keyword>
<feature type="transmembrane region" description="Helical" evidence="6">
    <location>
        <begin position="122"/>
        <end position="145"/>
    </location>
</feature>
<name>A0A839ST97_9PROT</name>
<evidence type="ECO:0000313" key="8">
    <source>
        <dbReference type="EMBL" id="MBB3065702.1"/>
    </source>
</evidence>
<sequence length="172" mass="18991">MKLHFPARTGDAAWEGEAPDALEHPELYDGLALRRSLAWFLDMIVLFFLGVTLWGVVGLLTVASFFALTPLTVPLGILMAAFLPLLYHSYFIGKTGASPAMALFDLEVRSWNGSPASMAQGFLHSAIFFATVMPSTWLILVVAFLNTRRRCLHDFLAGTVVVRASRLRSYQA</sequence>
<gene>
    <name evidence="8" type="ORF">FHR98_001998</name>
</gene>
<dbReference type="AlphaFoldDB" id="A0A839ST97"/>